<keyword evidence="2" id="KW-0547">Nucleotide-binding</keyword>
<dbReference type="GO" id="GO:0004386">
    <property type="term" value="F:helicase activity"/>
    <property type="evidence" value="ECO:0007669"/>
    <property type="project" value="UniProtKB-KW"/>
</dbReference>
<reference evidence="14 15" key="1">
    <citation type="submission" date="2020-04" db="EMBL/GenBank/DDBJ databases">
        <title>Perkinsus olseni comparative genomics.</title>
        <authorList>
            <person name="Bogema D.R."/>
        </authorList>
    </citation>
    <scope>NUCLEOTIDE SEQUENCE [LARGE SCALE GENOMIC DNA]</scope>
    <source>
        <strain evidence="14">ATCC PRA-179</strain>
    </source>
</reference>
<feature type="region of interest" description="Disordered" evidence="8">
    <location>
        <begin position="1308"/>
        <end position="1594"/>
    </location>
</feature>
<feature type="compositionally biased region" description="Polar residues" evidence="8">
    <location>
        <begin position="2668"/>
        <end position="2687"/>
    </location>
</feature>
<feature type="compositionally biased region" description="Basic residues" evidence="8">
    <location>
        <begin position="2126"/>
        <end position="2135"/>
    </location>
</feature>
<feature type="compositionally biased region" description="Polar residues" evidence="8">
    <location>
        <begin position="435"/>
        <end position="447"/>
    </location>
</feature>
<evidence type="ECO:0000256" key="3">
    <source>
        <dbReference type="ARBA" id="ARBA00022801"/>
    </source>
</evidence>
<name>A0A7J6LB11_PEROL</name>
<dbReference type="PANTHER" id="PTHR45626">
    <property type="entry name" value="TRANSCRIPTION TERMINATION FACTOR 2-RELATED"/>
    <property type="match status" value="1"/>
</dbReference>
<feature type="domain" description="RING-type" evidence="10">
    <location>
        <begin position="929"/>
        <end position="981"/>
    </location>
</feature>
<evidence type="ECO:0000256" key="6">
    <source>
        <dbReference type="ARBA" id="ARBA00022840"/>
    </source>
</evidence>
<feature type="compositionally biased region" description="Polar residues" evidence="8">
    <location>
        <begin position="2311"/>
        <end position="2321"/>
    </location>
</feature>
<evidence type="ECO:0000256" key="1">
    <source>
        <dbReference type="ARBA" id="ARBA00022723"/>
    </source>
</evidence>
<dbReference type="GO" id="GO:0003677">
    <property type="term" value="F:DNA binding"/>
    <property type="evidence" value="ECO:0007669"/>
    <property type="project" value="InterPro"/>
</dbReference>
<dbReference type="GO" id="GO:0006289">
    <property type="term" value="P:nucleotide-excision repair"/>
    <property type="evidence" value="ECO:0007669"/>
    <property type="project" value="TreeGrafter"/>
</dbReference>
<feature type="compositionally biased region" description="Basic residues" evidence="8">
    <location>
        <begin position="2107"/>
        <end position="2116"/>
    </location>
</feature>
<evidence type="ECO:0000256" key="2">
    <source>
        <dbReference type="ARBA" id="ARBA00022741"/>
    </source>
</evidence>
<evidence type="ECO:0000256" key="7">
    <source>
        <dbReference type="PROSITE-ProRule" id="PRU00175"/>
    </source>
</evidence>
<feature type="region of interest" description="Disordered" evidence="8">
    <location>
        <begin position="2723"/>
        <end position="2773"/>
    </location>
</feature>
<dbReference type="GO" id="GO:0005524">
    <property type="term" value="F:ATP binding"/>
    <property type="evidence" value="ECO:0007669"/>
    <property type="project" value="UniProtKB-KW"/>
</dbReference>
<proteinExistence type="predicted"/>
<dbReference type="CDD" id="cd16448">
    <property type="entry name" value="RING-H2"/>
    <property type="match status" value="1"/>
</dbReference>
<feature type="compositionally biased region" description="Low complexity" evidence="8">
    <location>
        <begin position="2424"/>
        <end position="2438"/>
    </location>
</feature>
<evidence type="ECO:0000256" key="5">
    <source>
        <dbReference type="ARBA" id="ARBA00022833"/>
    </source>
</evidence>
<dbReference type="Pfam" id="PF00271">
    <property type="entry name" value="Helicase_C"/>
    <property type="match status" value="1"/>
</dbReference>
<dbReference type="InterPro" id="IPR001510">
    <property type="entry name" value="Znf_PARP"/>
</dbReference>
<accession>A0A7J6LB11</accession>
<dbReference type="Gene3D" id="3.40.50.300">
    <property type="entry name" value="P-loop containing nucleotide triphosphate hydrolases"/>
    <property type="match status" value="1"/>
</dbReference>
<dbReference type="Gene3D" id="3.40.50.10810">
    <property type="entry name" value="Tandem AAA-ATPase domain"/>
    <property type="match status" value="2"/>
</dbReference>
<dbReference type="CDD" id="cd18793">
    <property type="entry name" value="SF2_C_SNF"/>
    <property type="match status" value="1"/>
</dbReference>
<feature type="compositionally biased region" description="Polar residues" evidence="8">
    <location>
        <begin position="2628"/>
        <end position="2651"/>
    </location>
</feature>
<feature type="domain" description="SAP" evidence="11">
    <location>
        <begin position="2025"/>
        <end position="2059"/>
    </location>
</feature>
<keyword evidence="7" id="KW-0863">Zinc-finger</keyword>
<feature type="compositionally biased region" description="Pro residues" evidence="8">
    <location>
        <begin position="1701"/>
        <end position="1713"/>
    </location>
</feature>
<feature type="region of interest" description="Disordered" evidence="8">
    <location>
        <begin position="648"/>
        <end position="697"/>
    </location>
</feature>
<dbReference type="GO" id="GO:0005634">
    <property type="term" value="C:nucleus"/>
    <property type="evidence" value="ECO:0007669"/>
    <property type="project" value="TreeGrafter"/>
</dbReference>
<feature type="compositionally biased region" description="Basic and acidic residues" evidence="8">
    <location>
        <begin position="422"/>
        <end position="434"/>
    </location>
</feature>
<feature type="region of interest" description="Disordered" evidence="8">
    <location>
        <begin position="1688"/>
        <end position="1734"/>
    </location>
</feature>
<dbReference type="PROSITE" id="PS50064">
    <property type="entry name" value="ZF_PARP_2"/>
    <property type="match status" value="1"/>
</dbReference>
<evidence type="ECO:0000259" key="13">
    <source>
        <dbReference type="PROSITE" id="PS51194"/>
    </source>
</evidence>
<feature type="compositionally biased region" description="Polar residues" evidence="8">
    <location>
        <begin position="1345"/>
        <end position="1364"/>
    </location>
</feature>
<feature type="compositionally biased region" description="Basic residues" evidence="8">
    <location>
        <begin position="669"/>
        <end position="680"/>
    </location>
</feature>
<dbReference type="InterPro" id="IPR000330">
    <property type="entry name" value="SNF2_N"/>
</dbReference>
<feature type="compositionally biased region" description="Low complexity" evidence="8">
    <location>
        <begin position="1434"/>
        <end position="1452"/>
    </location>
</feature>
<dbReference type="GO" id="GO:0016787">
    <property type="term" value="F:hydrolase activity"/>
    <property type="evidence" value="ECO:0007669"/>
    <property type="project" value="UniProtKB-KW"/>
</dbReference>
<dbReference type="PROSITE" id="PS51194">
    <property type="entry name" value="HELICASE_CTER"/>
    <property type="match status" value="1"/>
</dbReference>
<evidence type="ECO:0000313" key="15">
    <source>
        <dbReference type="Proteomes" id="UP000570595"/>
    </source>
</evidence>
<gene>
    <name evidence="14" type="ORF">FOZ61_007010</name>
</gene>
<feature type="region of interest" description="Disordered" evidence="8">
    <location>
        <begin position="1990"/>
        <end position="2016"/>
    </location>
</feature>
<evidence type="ECO:0000259" key="10">
    <source>
        <dbReference type="PROSITE" id="PS50089"/>
    </source>
</evidence>
<feature type="compositionally biased region" description="Basic and acidic residues" evidence="8">
    <location>
        <begin position="1"/>
        <end position="11"/>
    </location>
</feature>
<feature type="compositionally biased region" description="Low complexity" evidence="8">
    <location>
        <begin position="225"/>
        <end position="235"/>
    </location>
</feature>
<keyword evidence="4" id="KW-0347">Helicase</keyword>
<dbReference type="SMART" id="SM00490">
    <property type="entry name" value="HELICc"/>
    <property type="match status" value="1"/>
</dbReference>
<feature type="region of interest" description="Disordered" evidence="8">
    <location>
        <begin position="1"/>
        <end position="23"/>
    </location>
</feature>
<dbReference type="InterPro" id="IPR003034">
    <property type="entry name" value="SAP_dom"/>
</dbReference>
<feature type="compositionally biased region" description="Basic and acidic residues" evidence="8">
    <location>
        <begin position="308"/>
        <end position="320"/>
    </location>
</feature>
<feature type="region of interest" description="Disordered" evidence="8">
    <location>
        <begin position="2280"/>
        <end position="2690"/>
    </location>
</feature>
<feature type="compositionally biased region" description="Low complexity" evidence="8">
    <location>
        <begin position="650"/>
        <end position="659"/>
    </location>
</feature>
<dbReference type="PROSITE" id="PS50089">
    <property type="entry name" value="ZF_RING_2"/>
    <property type="match status" value="1"/>
</dbReference>
<dbReference type="InterPro" id="IPR001650">
    <property type="entry name" value="Helicase_C-like"/>
</dbReference>
<evidence type="ECO:0000256" key="8">
    <source>
        <dbReference type="SAM" id="MobiDB-lite"/>
    </source>
</evidence>
<feature type="region of interest" description="Disordered" evidence="8">
    <location>
        <begin position="2058"/>
        <end position="2252"/>
    </location>
</feature>
<feature type="compositionally biased region" description="Basic and acidic residues" evidence="8">
    <location>
        <begin position="258"/>
        <end position="274"/>
    </location>
</feature>
<dbReference type="SMART" id="SM00487">
    <property type="entry name" value="DEXDc"/>
    <property type="match status" value="1"/>
</dbReference>
<feature type="domain" description="Helicase C-terminal" evidence="13">
    <location>
        <begin position="1041"/>
        <end position="1204"/>
    </location>
</feature>
<feature type="domain" description="PARP-type" evidence="9">
    <location>
        <begin position="1874"/>
        <end position="1968"/>
    </location>
</feature>
<evidence type="ECO:0000259" key="12">
    <source>
        <dbReference type="PROSITE" id="PS51192"/>
    </source>
</evidence>
<feature type="compositionally biased region" description="Low complexity" evidence="8">
    <location>
        <begin position="2142"/>
        <end position="2153"/>
    </location>
</feature>
<feature type="compositionally biased region" description="Polar residues" evidence="8">
    <location>
        <begin position="243"/>
        <end position="253"/>
    </location>
</feature>
<feature type="compositionally biased region" description="Low complexity" evidence="8">
    <location>
        <begin position="2540"/>
        <end position="2558"/>
    </location>
</feature>
<keyword evidence="5" id="KW-0862">Zinc</keyword>
<feature type="region of interest" description="Disordered" evidence="8">
    <location>
        <begin position="557"/>
        <end position="576"/>
    </location>
</feature>
<keyword evidence="3" id="KW-0378">Hydrolase</keyword>
<evidence type="ECO:0000256" key="4">
    <source>
        <dbReference type="ARBA" id="ARBA00022806"/>
    </source>
</evidence>
<evidence type="ECO:0008006" key="16">
    <source>
        <dbReference type="Google" id="ProtNLM"/>
    </source>
</evidence>
<dbReference type="OrthoDB" id="276744at2759"/>
<feature type="compositionally biased region" description="Polar residues" evidence="8">
    <location>
        <begin position="2439"/>
        <end position="2455"/>
    </location>
</feature>
<feature type="compositionally biased region" description="Polar residues" evidence="8">
    <location>
        <begin position="2212"/>
        <end position="2225"/>
    </location>
</feature>
<feature type="compositionally biased region" description="Pro residues" evidence="8">
    <location>
        <begin position="2725"/>
        <end position="2747"/>
    </location>
</feature>
<protein>
    <recommendedName>
        <fullName evidence="16">DNA repair protein rad16</fullName>
    </recommendedName>
</protein>
<feature type="compositionally biased region" description="Basic and acidic residues" evidence="8">
    <location>
        <begin position="1319"/>
        <end position="1335"/>
    </location>
</feature>
<feature type="compositionally biased region" description="Polar residues" evidence="8">
    <location>
        <begin position="356"/>
        <end position="383"/>
    </location>
</feature>
<dbReference type="InterPro" id="IPR013083">
    <property type="entry name" value="Znf_RING/FYVE/PHD"/>
</dbReference>
<feature type="compositionally biased region" description="Basic and acidic residues" evidence="8">
    <location>
        <begin position="1515"/>
        <end position="1533"/>
    </location>
</feature>
<keyword evidence="6" id="KW-0067">ATP-binding</keyword>
<dbReference type="Gene3D" id="3.30.40.10">
    <property type="entry name" value="Zinc/RING finger domain, C3HC4 (zinc finger)"/>
    <property type="match status" value="1"/>
</dbReference>
<sequence length="2773" mass="302476">MYPKTFIKDENMNPNPGGAPTDEEARVKRELGTMVQEIPPELVLKYPPPAQLAMPLLPYQREGLAWMCEQEAKENCNGGILADEMGMGKTIQTVSLITKKLQREKNPTLIVCTTTAMLQWEAETMKYLKPGTVKIFLYHGKSKISAKELRNYDIVLTTYRTLEAEYRKELDRLKMQCPYCKRKWLPELLYSHTEKCPKRPRTTWTYDASGRANYGGSAHQPSATSSSSSSSSSSSWTRHRPSVASSSGHSLQRNLFGGEDRPLPEGGGLREDRALPQTCGAPSHYHQHNHQGTGKSIQEFFTGPPAWKGREQPRVKKEDTGSGQGGSKDWFETLRSLRAKIEHGRDARASGGSHPSAITRTSPYTRPSLGSTTSSAMRPSVGSTAGGPMRNRLSLHLPPRPTTTTTAGPLNSHDSGPTWRLGSKEARYESRDSLTRPSVTGEQSSFGESRAPSIWRTGDHGHGDGRMSNKWGPAIAVKEEGEPMIAQPKPNSPLRDCTNLGYTKVENESSWDTRLGGWQAKAEPITQKDLFFSAMPRADGDAGSGMLSGRASGAKRMMYSPPVKRGGLPGRRSEHEESPLLGFGKRIKAEEMESGKENVDANARDIPSLYQSGAMRPSPQCGAVPRLSAFGTTSDRAGPDWSKATVSISRPAEQRGAGARRAEAAAERARRRVRSRRRQRGQACIEDSSDETGTDRSDLEDLLRRAGFLHGLRWERIVLDEAHKIKAAGPRPPRPREDHIDSSWCLSGTPLQNKVGDLFSLIRFLRVLPEGARMCDWEGCDCVLLDHPIENCKACGHPRISHYIYFTRFIANPIKSYGFDVFEGAEGLRLLRSRVLKRLMLRRTKAEKQVEVRLPELTSAVHTLPMKPKDREVYDNLFELYQARIRGYLRRNEMGEHMVEVLSLIVKLRLAANHKYLADTKDEEGARRCDMCQDEIFSGDSGDALVWMDCGHEFHRDCVGAAAVTSISVSFENSLLQCPVCGGKSMLHRSWVQTTMAPEGMKGTSSEEVRALLSLSSLAPRNSVITQLQGMHGPAIPSSSKIDALISKVLEMRRENPQAKGLVFSCFVKLLELCQYHLKARGITTFIIHGSIPLAVRTRIIKAFVESSASDCSLLLVSISAGGEGLNLQRASHVFVLDPWWNPALEKQAIQRCHRLGQQQAVRSHHLISENIIEEQIKALQEKKQLIFDGTIGGNFNGGLEKLTIADLKFLFQLIILAHHLRVGYPVLDSYSAYGVRTAYHHEHCLPSDVFTALGDLRDACRSRSGRKLVLWLAAHVHGSEKLAEEERAQLADGFRASFAFDPAVAEEPRRKGSLRAMSRKDSSGARPTDPEITGRMRSKKTGTRAASKNSNLAGRSLQQQAQESRQKGSSSNRRERSTRARDRRGAARESSAPLRRGGKASSAAAKGGLDKRFSSLPPGVDSTAPRKRARRVSSGLAEGSSSTGSTASTEGRGPRSAEARVSPKSYADIERRARVSSKGLEGGAPVRRAHKPTSTEVIDLEDSPAPSDETPKEEEDRVAQAEAARVKREVRSRGNGMGRRRAGFGAGRPANRDAEADSPGRAAAAERTGASLGRKSTGCSARRVRRGVEERATQTEGNMVNAELGRVSDAGVAPVGNASPSGCGPHATVSAGVRCPCQTPAIGHIMQPPDSHQGRWPAPMNPRMALPRFMSNYPHYSGGGSFLPPPTTPYLGGCPSASHRPPPPPRLPPPAPNASLPASLPGKGRTPYSRGSSGEGAVVMPLMLHRKILPSRNPTAILPGAENPSVWENKGSHVESSECFYETKRLDCVFAISPVVLLAVGSYASTLQGFLRISRTRSGDLSRRTSELAHGHRRQQLSVARPSPVFNAEWDDRRECWTLYESPDDGGREKWYFTVDQPEHSNTRCCGCGRKILEHSLRLGYPTSDVFSADGVRTLYVHEHCLAEDVFIGCPAVKDLCGQRSIRHLSVWLGKHVHGFDSLKDKKQMKLAVGFRESMLTYNAEDLPLTTEAPQEEAPQRSAGIQTSPPASPAPSEDLVRPFTRQQLDELSLPQLRKCCEEVGVSSTGKRGFIVSRIMKYQKRHPQQESPSDGEVEKETRRREKVKASKPAPQPAGEGGDSKKGGKGSSRPRKRRRRRSPEPEERARGPRKKSKRAAALRPVEASSTTGSTASTGEHGAHEDEPPFLPPAVARILPASPSNANESTEAEQHSEGESPFAGGTSIRATREKPSQVRGTTVGDQGSSTAMVKEEVSRRAQARAPLVKREPVASTSACRGLGRARRALTGCKLERVDRPWRVKMEPGVDAAQSSSPAPPSHLHQAEESTAAEPFLSASTGESTLCTTEKVDDPRCQPVVQSGGNALSEDMEGVEEPRDEGNAVNEDIEGVEEPRDEGNAVNEDMEAVEEPRDEGNAVNEDMEAVEEPRDEGNAVSEEMEAVEEPRDEPPGGNAEPPAEAPSSSLRPTSGQPTAVASTGEPSASEKVVGRGAGPTSQSPKRSRSNRASPHARGRSRSRRGRRSSSSRRHDRRSSRERSRRHRSSRGSSSHHRSNHQRTRRHRSRSCHTSSRAGSTSRRSGASATPVLSPKKILPAPPAPVPMESSGTASEDRTGPQSVGGGDGKVVLQPSTSPAGAPPPPRDQPTPMADRGEGNTPSSGRGASTKSYYHSGGWSRSTAHPVVDNRIPAWRDSEGTNTGQWSDEYQRGWSSQGGSYAILTPRPPSSYYTCSGSAPPPPMGSNFGRYATPASCPVPPPPNAPPMPGRDRWPPPPRGASGLHTGRPACYYYSSPERAYPSRS</sequence>
<feature type="region of interest" description="Disordered" evidence="8">
    <location>
        <begin position="214"/>
        <end position="329"/>
    </location>
</feature>
<feature type="compositionally biased region" description="Basic residues" evidence="8">
    <location>
        <begin position="2474"/>
        <end position="2539"/>
    </location>
</feature>
<comment type="caution">
    <text evidence="14">The sequence shown here is derived from an EMBL/GenBank/DDBJ whole genome shotgun (WGS) entry which is preliminary data.</text>
</comment>
<dbReference type="SMART" id="SM00184">
    <property type="entry name" value="RING"/>
    <property type="match status" value="1"/>
</dbReference>
<feature type="domain" description="Helicase ATP-binding" evidence="12">
    <location>
        <begin position="70"/>
        <end position="193"/>
    </location>
</feature>
<dbReference type="PROSITE" id="PS51192">
    <property type="entry name" value="HELICASE_ATP_BIND_1"/>
    <property type="match status" value="1"/>
</dbReference>
<evidence type="ECO:0000259" key="11">
    <source>
        <dbReference type="PROSITE" id="PS50800"/>
    </source>
</evidence>
<organism evidence="14 15">
    <name type="scientific">Perkinsus olseni</name>
    <name type="common">Perkinsus atlanticus</name>
    <dbReference type="NCBI Taxonomy" id="32597"/>
    <lineage>
        <taxon>Eukaryota</taxon>
        <taxon>Sar</taxon>
        <taxon>Alveolata</taxon>
        <taxon>Perkinsozoa</taxon>
        <taxon>Perkinsea</taxon>
        <taxon>Perkinsida</taxon>
        <taxon>Perkinsidae</taxon>
        <taxon>Perkinsus</taxon>
    </lineage>
</organism>
<dbReference type="GO" id="GO:0008270">
    <property type="term" value="F:zinc ion binding"/>
    <property type="evidence" value="ECO:0007669"/>
    <property type="project" value="UniProtKB-KW"/>
</dbReference>
<dbReference type="Proteomes" id="UP000570595">
    <property type="component" value="Unassembled WGS sequence"/>
</dbReference>
<keyword evidence="1" id="KW-0479">Metal-binding</keyword>
<dbReference type="EMBL" id="JABAHT010000412">
    <property type="protein sequence ID" value="KAF4656382.1"/>
    <property type="molecule type" value="Genomic_DNA"/>
</dbReference>
<dbReference type="PANTHER" id="PTHR45626:SF12">
    <property type="entry name" value="DNA REPAIR PROTEIN RAD16"/>
    <property type="match status" value="1"/>
</dbReference>
<evidence type="ECO:0000313" key="14">
    <source>
        <dbReference type="EMBL" id="KAF4656382.1"/>
    </source>
</evidence>
<dbReference type="Pfam" id="PF00176">
    <property type="entry name" value="SNF2-rel_dom"/>
    <property type="match status" value="2"/>
</dbReference>
<evidence type="ECO:0000259" key="9">
    <source>
        <dbReference type="PROSITE" id="PS50064"/>
    </source>
</evidence>
<dbReference type="InterPro" id="IPR014001">
    <property type="entry name" value="Helicase_ATP-bd"/>
</dbReference>
<dbReference type="InterPro" id="IPR050628">
    <property type="entry name" value="SNF2_RAD54_helicase_TF"/>
</dbReference>
<dbReference type="InterPro" id="IPR038718">
    <property type="entry name" value="SNF2-like_sf"/>
</dbReference>
<dbReference type="GO" id="GO:0008094">
    <property type="term" value="F:ATP-dependent activity, acting on DNA"/>
    <property type="evidence" value="ECO:0007669"/>
    <property type="project" value="TreeGrafter"/>
</dbReference>
<dbReference type="InterPro" id="IPR001841">
    <property type="entry name" value="Znf_RING"/>
</dbReference>
<dbReference type="SUPFAM" id="SSF52540">
    <property type="entry name" value="P-loop containing nucleoside triphosphate hydrolases"/>
    <property type="match status" value="3"/>
</dbReference>
<dbReference type="InterPro" id="IPR049730">
    <property type="entry name" value="SNF2/RAD54-like_C"/>
</dbReference>
<dbReference type="PROSITE" id="PS50800">
    <property type="entry name" value="SAP"/>
    <property type="match status" value="1"/>
</dbReference>
<dbReference type="SUPFAM" id="SSF57850">
    <property type="entry name" value="RING/U-box"/>
    <property type="match status" value="1"/>
</dbReference>
<feature type="compositionally biased region" description="Basic and acidic residues" evidence="8">
    <location>
        <begin position="1373"/>
        <end position="1388"/>
    </location>
</feature>
<dbReference type="InterPro" id="IPR027417">
    <property type="entry name" value="P-loop_NTPase"/>
</dbReference>
<feature type="region of interest" description="Disordered" evidence="8">
    <location>
        <begin position="343"/>
        <end position="454"/>
    </location>
</feature>